<keyword evidence="9 19" id="KW-0479">Metal-binding</keyword>
<evidence type="ECO:0000256" key="8">
    <source>
        <dbReference type="ARBA" id="ARBA00022617"/>
    </source>
</evidence>
<dbReference type="InterPro" id="IPR010255">
    <property type="entry name" value="Haem_peroxidase_sf"/>
</dbReference>
<dbReference type="PROSITE" id="PS00435">
    <property type="entry name" value="PEROXIDASE_1"/>
    <property type="match status" value="1"/>
</dbReference>
<evidence type="ECO:0000256" key="11">
    <source>
        <dbReference type="ARBA" id="ARBA00022837"/>
    </source>
</evidence>
<feature type="region of interest" description="Disordered" evidence="23">
    <location>
        <begin position="39"/>
        <end position="85"/>
    </location>
</feature>
<gene>
    <name evidence="25" type="ORF">SVIM_LOCUS3923</name>
</gene>
<feature type="binding site" evidence="19">
    <location>
        <position position="156"/>
    </location>
    <ligand>
        <name>Ca(2+)</name>
        <dbReference type="ChEBI" id="CHEBI:29108"/>
        <label>1</label>
    </ligand>
</feature>
<evidence type="ECO:0000256" key="21">
    <source>
        <dbReference type="PIRSR" id="PIRSR600823-5"/>
    </source>
</evidence>
<feature type="active site" description="Proton acceptor" evidence="17">
    <location>
        <position position="137"/>
    </location>
</feature>
<evidence type="ECO:0000256" key="10">
    <source>
        <dbReference type="ARBA" id="ARBA00022729"/>
    </source>
</evidence>
<feature type="disulfide bond" evidence="21">
    <location>
        <begin position="188"/>
        <end position="386"/>
    </location>
</feature>
<evidence type="ECO:0000256" key="14">
    <source>
        <dbReference type="ARBA" id="ARBA00023157"/>
    </source>
</evidence>
<dbReference type="Pfam" id="PF00141">
    <property type="entry name" value="peroxidase"/>
    <property type="match status" value="1"/>
</dbReference>
<feature type="binding site" evidence="19">
    <location>
        <position position="145"/>
    </location>
    <ligand>
        <name>Ca(2+)</name>
        <dbReference type="ChEBI" id="CHEBI:29108"/>
        <label>1</label>
    </ligand>
</feature>
<feature type="disulfide bond" evidence="21">
    <location>
        <begin position="266"/>
        <end position="298"/>
    </location>
</feature>
<dbReference type="GO" id="GO:0042744">
    <property type="term" value="P:hydrogen peroxide catabolic process"/>
    <property type="evidence" value="ECO:0007669"/>
    <property type="project" value="UniProtKB-KW"/>
</dbReference>
<dbReference type="InterPro" id="IPR002016">
    <property type="entry name" value="Haem_peroxidase"/>
</dbReference>
<comment type="similarity">
    <text evidence="22">Belongs to the peroxidase family. Classical plant (class III) peroxidase subfamily.</text>
</comment>
<evidence type="ECO:0000256" key="4">
    <source>
        <dbReference type="ARBA" id="ARBA00006873"/>
    </source>
</evidence>
<dbReference type="GO" id="GO:0020037">
    <property type="term" value="F:heme binding"/>
    <property type="evidence" value="ECO:0007669"/>
    <property type="project" value="UniProtKB-UniRule"/>
</dbReference>
<dbReference type="PRINTS" id="PR00458">
    <property type="entry name" value="PEROXIDASE"/>
</dbReference>
<feature type="binding site" evidence="19">
    <location>
        <position position="138"/>
    </location>
    <ligand>
        <name>Ca(2+)</name>
        <dbReference type="ChEBI" id="CHEBI:29108"/>
        <label>1</label>
    </ligand>
</feature>
<comment type="catalytic activity">
    <reaction evidence="1 22">
        <text>2 a phenolic donor + H2O2 = 2 a phenolic radical donor + 2 H2O</text>
        <dbReference type="Rhea" id="RHEA:56136"/>
        <dbReference type="ChEBI" id="CHEBI:15377"/>
        <dbReference type="ChEBI" id="CHEBI:16240"/>
        <dbReference type="ChEBI" id="CHEBI:139520"/>
        <dbReference type="ChEBI" id="CHEBI:139521"/>
        <dbReference type="EC" id="1.11.1.7"/>
    </reaction>
</comment>
<feature type="binding site" evidence="19">
    <location>
        <position position="316"/>
    </location>
    <ligand>
        <name>Ca(2+)</name>
        <dbReference type="ChEBI" id="CHEBI:29108"/>
        <label>2</label>
    </ligand>
</feature>
<evidence type="ECO:0000313" key="25">
    <source>
        <dbReference type="EMBL" id="VFU20225.1"/>
    </source>
</evidence>
<feature type="binding site" evidence="19">
    <location>
        <position position="311"/>
    </location>
    <ligand>
        <name>Ca(2+)</name>
        <dbReference type="ChEBI" id="CHEBI:29108"/>
        <label>2</label>
    </ligand>
</feature>
<evidence type="ECO:0000256" key="15">
    <source>
        <dbReference type="ARBA" id="ARBA00023180"/>
    </source>
</evidence>
<dbReference type="EC" id="1.11.1.7" evidence="5 22"/>
<organism evidence="25">
    <name type="scientific">Salix viminalis</name>
    <name type="common">Common osier</name>
    <name type="synonym">Basket willow</name>
    <dbReference type="NCBI Taxonomy" id="40686"/>
    <lineage>
        <taxon>Eukaryota</taxon>
        <taxon>Viridiplantae</taxon>
        <taxon>Streptophyta</taxon>
        <taxon>Embryophyta</taxon>
        <taxon>Tracheophyta</taxon>
        <taxon>Spermatophyta</taxon>
        <taxon>Magnoliopsida</taxon>
        <taxon>eudicotyledons</taxon>
        <taxon>Gunneridae</taxon>
        <taxon>Pentapetalae</taxon>
        <taxon>rosids</taxon>
        <taxon>fabids</taxon>
        <taxon>Malpighiales</taxon>
        <taxon>Salicaceae</taxon>
        <taxon>Saliceae</taxon>
        <taxon>Salix</taxon>
    </lineage>
</organism>
<dbReference type="InterPro" id="IPR019794">
    <property type="entry name" value="Peroxidases_AS"/>
</dbReference>
<feature type="binding site" evidence="18">
    <location>
        <position position="229"/>
    </location>
    <ligand>
        <name>substrate</name>
    </ligand>
</feature>
<dbReference type="FunFam" id="1.10.420.10:FF:000001">
    <property type="entry name" value="Peroxidase"/>
    <property type="match status" value="1"/>
</dbReference>
<evidence type="ECO:0000256" key="22">
    <source>
        <dbReference type="RuleBase" id="RU362060"/>
    </source>
</evidence>
<protein>
    <recommendedName>
        <fullName evidence="5 22">Peroxidase</fullName>
        <ecNumber evidence="5 22">1.11.1.7</ecNumber>
    </recommendedName>
</protein>
<dbReference type="GO" id="GO:0005576">
    <property type="term" value="C:extracellular region"/>
    <property type="evidence" value="ECO:0007669"/>
    <property type="project" value="UniProtKB-SubCell"/>
</dbReference>
<dbReference type="Gene3D" id="1.10.420.10">
    <property type="entry name" value="Peroxidase, domain 2"/>
    <property type="match status" value="1"/>
</dbReference>
<evidence type="ECO:0000256" key="2">
    <source>
        <dbReference type="ARBA" id="ARBA00002322"/>
    </source>
</evidence>
<evidence type="ECO:0000256" key="20">
    <source>
        <dbReference type="PIRSR" id="PIRSR600823-4"/>
    </source>
</evidence>
<keyword evidence="16 22" id="KW-0376">Hydrogen peroxide</keyword>
<name>A0A6N2JZI8_SALVM</name>
<feature type="binding site" evidence="19">
    <location>
        <position position="260"/>
    </location>
    <ligand>
        <name>Ca(2+)</name>
        <dbReference type="ChEBI" id="CHEBI:29108"/>
        <label>2</label>
    </ligand>
</feature>
<feature type="binding site" evidence="19">
    <location>
        <position position="143"/>
    </location>
    <ligand>
        <name>Ca(2+)</name>
        <dbReference type="ChEBI" id="CHEBI:29108"/>
        <label>1</label>
    </ligand>
</feature>
<dbReference type="PROSITE" id="PS50873">
    <property type="entry name" value="PEROXIDASE_4"/>
    <property type="match status" value="1"/>
</dbReference>
<evidence type="ECO:0000256" key="9">
    <source>
        <dbReference type="ARBA" id="ARBA00022723"/>
    </source>
</evidence>
<keyword evidence="15" id="KW-0325">Glycoprotein</keyword>
<dbReference type="PRINTS" id="PR00461">
    <property type="entry name" value="PLPEROXIDASE"/>
</dbReference>
<feature type="disulfide bond" evidence="21">
    <location>
        <begin position="106"/>
        <end position="182"/>
    </location>
</feature>
<dbReference type="Gene3D" id="1.10.520.10">
    <property type="match status" value="1"/>
</dbReference>
<evidence type="ECO:0000256" key="13">
    <source>
        <dbReference type="ARBA" id="ARBA00023004"/>
    </source>
</evidence>
<dbReference type="PANTHER" id="PTHR31235">
    <property type="entry name" value="PEROXIDASE 25-RELATED"/>
    <property type="match status" value="1"/>
</dbReference>
<keyword evidence="10 22" id="KW-0732">Signal</keyword>
<feature type="compositionally biased region" description="Acidic residues" evidence="23">
    <location>
        <begin position="60"/>
        <end position="77"/>
    </location>
</feature>
<comment type="cofactor">
    <cofactor evidence="19 22">
        <name>heme b</name>
        <dbReference type="ChEBI" id="CHEBI:60344"/>
    </cofactor>
    <text evidence="19 22">Binds 1 heme b (iron(II)-protoporphyrin IX) group per subunit.</text>
</comment>
<dbReference type="InterPro" id="IPR000823">
    <property type="entry name" value="Peroxidase_pln"/>
</dbReference>
<evidence type="ECO:0000256" key="1">
    <source>
        <dbReference type="ARBA" id="ARBA00000189"/>
    </source>
</evidence>
<dbReference type="GO" id="GO:0006979">
    <property type="term" value="P:response to oxidative stress"/>
    <property type="evidence" value="ECO:0007669"/>
    <property type="project" value="UniProtKB-UniRule"/>
</dbReference>
<feature type="binding site" evidence="19">
    <location>
        <position position="141"/>
    </location>
    <ligand>
        <name>Ca(2+)</name>
        <dbReference type="ChEBI" id="CHEBI:29108"/>
        <label>1</label>
    </ligand>
</feature>
<proteinExistence type="inferred from homology"/>
<evidence type="ECO:0000256" key="5">
    <source>
        <dbReference type="ARBA" id="ARBA00012313"/>
    </source>
</evidence>
<dbReference type="CDD" id="cd00693">
    <property type="entry name" value="secretory_peroxidase"/>
    <property type="match status" value="1"/>
</dbReference>
<evidence type="ECO:0000256" key="3">
    <source>
        <dbReference type="ARBA" id="ARBA00004613"/>
    </source>
</evidence>
<feature type="signal peptide" evidence="22">
    <location>
        <begin position="1"/>
        <end position="23"/>
    </location>
</feature>
<feature type="binding site" description="axial binding residue" evidence="19">
    <location>
        <position position="259"/>
    </location>
    <ligand>
        <name>heme b</name>
        <dbReference type="ChEBI" id="CHEBI:60344"/>
    </ligand>
    <ligandPart>
        <name>Fe</name>
        <dbReference type="ChEBI" id="CHEBI:18248"/>
    </ligandPart>
</feature>
<keyword evidence="13 19" id="KW-0408">Iron</keyword>
<reference evidence="25" key="1">
    <citation type="submission" date="2019-03" db="EMBL/GenBank/DDBJ databases">
        <authorList>
            <person name="Mank J."/>
            <person name="Almeida P."/>
        </authorList>
    </citation>
    <scope>NUCLEOTIDE SEQUENCE</scope>
    <source>
        <strain evidence="25">78183</strain>
    </source>
</reference>
<dbReference type="FunFam" id="1.10.520.10:FF:000006">
    <property type="entry name" value="Peroxidase"/>
    <property type="match status" value="1"/>
</dbReference>
<keyword evidence="12 22" id="KW-0560">Oxidoreductase</keyword>
<dbReference type="AlphaFoldDB" id="A0A6N2JZI8"/>
<feature type="domain" description="Plant heme peroxidase family profile" evidence="24">
    <location>
        <begin position="96"/>
        <end position="390"/>
    </location>
</feature>
<comment type="subcellular location">
    <subcellularLocation>
        <location evidence="3 22">Secreted</location>
    </subcellularLocation>
</comment>
<dbReference type="PROSITE" id="PS00436">
    <property type="entry name" value="PEROXIDASE_2"/>
    <property type="match status" value="1"/>
</dbReference>
<feature type="site" description="Transition state stabilizer" evidence="20">
    <location>
        <position position="133"/>
    </location>
</feature>
<keyword evidence="7 22" id="KW-0575">Peroxidase</keyword>
<keyword evidence="8 22" id="KW-0349">Heme</keyword>
<comment type="function">
    <text evidence="2">Removal of H(2)O(2), oxidation of toxic reductants, biosynthesis and degradation of lignin, suberization, auxin catabolism, response to environmental stresses such as wounding, pathogen attack and oxidative stress. These functions might be dependent on each isozyme/isoform in each plant tissue.</text>
</comment>
<feature type="chain" id="PRO_5027145018" description="Peroxidase" evidence="22">
    <location>
        <begin position="24"/>
        <end position="393"/>
    </location>
</feature>
<evidence type="ECO:0000256" key="6">
    <source>
        <dbReference type="ARBA" id="ARBA00022525"/>
    </source>
</evidence>
<evidence type="ECO:0000256" key="7">
    <source>
        <dbReference type="ARBA" id="ARBA00022559"/>
    </source>
</evidence>
<evidence type="ECO:0000256" key="19">
    <source>
        <dbReference type="PIRSR" id="PIRSR600823-3"/>
    </source>
</evidence>
<evidence type="ECO:0000256" key="23">
    <source>
        <dbReference type="SAM" id="MobiDB-lite"/>
    </source>
</evidence>
<evidence type="ECO:0000256" key="12">
    <source>
        <dbReference type="ARBA" id="ARBA00023002"/>
    </source>
</evidence>
<feature type="binding site" evidence="19">
    <location>
        <position position="147"/>
    </location>
    <ligand>
        <name>Ca(2+)</name>
        <dbReference type="ChEBI" id="CHEBI:29108"/>
        <label>1</label>
    </ligand>
</feature>
<evidence type="ECO:0000256" key="16">
    <source>
        <dbReference type="ARBA" id="ARBA00023324"/>
    </source>
</evidence>
<dbReference type="InterPro" id="IPR033905">
    <property type="entry name" value="Secretory_peroxidase"/>
</dbReference>
<dbReference type="EMBL" id="CAADRP010000001">
    <property type="protein sequence ID" value="VFU20225.1"/>
    <property type="molecule type" value="Genomic_DNA"/>
</dbReference>
<evidence type="ECO:0000256" key="18">
    <source>
        <dbReference type="PIRSR" id="PIRSR600823-2"/>
    </source>
</evidence>
<evidence type="ECO:0000259" key="24">
    <source>
        <dbReference type="PROSITE" id="PS50873"/>
    </source>
</evidence>
<dbReference type="GO" id="GO:0140825">
    <property type="term" value="F:lactoperoxidase activity"/>
    <property type="evidence" value="ECO:0007669"/>
    <property type="project" value="UniProtKB-EC"/>
</dbReference>
<keyword evidence="14 21" id="KW-1015">Disulfide bond</keyword>
<feature type="binding site" evidence="19">
    <location>
        <position position="308"/>
    </location>
    <ligand>
        <name>Ca(2+)</name>
        <dbReference type="ChEBI" id="CHEBI:29108"/>
        <label>2</label>
    </ligand>
</feature>
<evidence type="ECO:0000256" key="17">
    <source>
        <dbReference type="PIRSR" id="PIRSR600823-1"/>
    </source>
</evidence>
<keyword evidence="6 22" id="KW-0964">Secreted</keyword>
<dbReference type="InterPro" id="IPR019793">
    <property type="entry name" value="Peroxidases_heam-ligand_BS"/>
</dbReference>
<sequence length="393" mass="43634">MKYYSISFGFLLILVLPLILASAQNGKYERAAYHDSYEGAAQDDQDQGQGPATYDKNDDKESEPEQNDQNYEQDGDDNAPSLDTPTLLDNLASDDLLSFGYYSKSCPKAESIINKYVAKWVEEDRTLAASLLRLHFHDCAVHGCDGSILLNHEGSERTAEASKSLRGFEVIDDIKAEMEKECPRTVSCADILTAASRDATVLLGGPYWDVPYGRKDGKVSVEKDAELVPMGRENITTLIEFYQSNGLNLIDLVVLSGAHTIGRATCGSLQFRLYNFAGTGRQDESLDSRYANFLKRKCRWASEYVDLDATTPQTFDNVYYKNLQAKMGLLLTDQSLYSDPRTSPIVDALADAPSEFFNHQFAVSMTRLGNILVPAAQDGGEIRTKCYSVNSNY</sequence>
<feature type="disulfide bond" evidence="21">
    <location>
        <begin position="139"/>
        <end position="144"/>
    </location>
</feature>
<keyword evidence="11 19" id="KW-0106">Calcium</keyword>
<dbReference type="GO" id="GO:0046872">
    <property type="term" value="F:metal ion binding"/>
    <property type="evidence" value="ECO:0007669"/>
    <property type="project" value="UniProtKB-UniRule"/>
</dbReference>
<dbReference type="SUPFAM" id="SSF48113">
    <property type="entry name" value="Heme-dependent peroxidases"/>
    <property type="match status" value="1"/>
</dbReference>
<comment type="similarity">
    <text evidence="4">Belongs to the peroxidase family. Ascorbate peroxidase subfamily.</text>
</comment>
<comment type="cofactor">
    <cofactor evidence="19 22">
        <name>Ca(2+)</name>
        <dbReference type="ChEBI" id="CHEBI:29108"/>
    </cofactor>
    <text evidence="19 22">Binds 2 calcium ions per subunit.</text>
</comment>
<accession>A0A6N2JZI8</accession>